<keyword evidence="1" id="KW-0677">Repeat</keyword>
<dbReference type="EMBL" id="LSMT01000343">
    <property type="protein sequence ID" value="PFX19830.1"/>
    <property type="molecule type" value="Genomic_DNA"/>
</dbReference>
<keyword evidence="4" id="KW-1133">Transmembrane helix</keyword>
<dbReference type="Pfam" id="PF13181">
    <property type="entry name" value="TPR_8"/>
    <property type="match status" value="1"/>
</dbReference>
<evidence type="ECO:0000259" key="5">
    <source>
        <dbReference type="PROSITE" id="PS50166"/>
    </source>
</evidence>
<protein>
    <submittedName>
        <fullName evidence="6">Importin-4</fullName>
    </submittedName>
</protein>
<dbReference type="InterPro" id="IPR011990">
    <property type="entry name" value="TPR-like_helical_dom_sf"/>
</dbReference>
<evidence type="ECO:0000313" key="7">
    <source>
        <dbReference type="Proteomes" id="UP000225706"/>
    </source>
</evidence>
<name>A0A2B4RTF1_STYPI</name>
<dbReference type="SUPFAM" id="SSF48452">
    <property type="entry name" value="TPR-like"/>
    <property type="match status" value="3"/>
</dbReference>
<dbReference type="Pfam" id="PF02985">
    <property type="entry name" value="HEAT"/>
    <property type="match status" value="1"/>
</dbReference>
<evidence type="ECO:0000256" key="3">
    <source>
        <dbReference type="SAM" id="MobiDB-lite"/>
    </source>
</evidence>
<feature type="repeat" description="TPR" evidence="2">
    <location>
        <begin position="1291"/>
        <end position="1324"/>
    </location>
</feature>
<dbReference type="Pfam" id="PF12770">
    <property type="entry name" value="CHAT"/>
    <property type="match status" value="1"/>
</dbReference>
<keyword evidence="4" id="KW-0812">Transmembrane</keyword>
<dbReference type="InterPro" id="IPR016024">
    <property type="entry name" value="ARM-type_fold"/>
</dbReference>
<evidence type="ECO:0000256" key="1">
    <source>
        <dbReference type="ARBA" id="ARBA00022737"/>
    </source>
</evidence>
<accession>A0A2B4RTF1</accession>
<comment type="caution">
    <text evidence="6">The sequence shown here is derived from an EMBL/GenBank/DDBJ whole genome shotgun (WGS) entry which is preliminary data.</text>
</comment>
<dbReference type="Proteomes" id="UP000225706">
    <property type="component" value="Unassembled WGS sequence"/>
</dbReference>
<dbReference type="InterPro" id="IPR000357">
    <property type="entry name" value="HEAT"/>
</dbReference>
<dbReference type="SMART" id="SM00913">
    <property type="entry name" value="IBN_N"/>
    <property type="match status" value="1"/>
</dbReference>
<evidence type="ECO:0000313" key="6">
    <source>
        <dbReference type="EMBL" id="PFX19830.1"/>
    </source>
</evidence>
<sequence length="1837" mass="205181">MAELEEILEKLLVPDNAVIRQATSQLREAFENPAFVPALITVLGASQNPQVRQYAAVLLRRRVVKQWTKLSPEVHSMLRESLLQVLLQESDSTVRNSAAQVVSVIAKHDLPANQWPKLLVFLQQHIKSEQPQQREMGMFLLSSITESANEQLRPHFTSLFQLFSSTLEDQQSKLVPFYTIRALTYLIECIGSEEIPLVRPLIPKVVGYINQILAIDEDKACDAMEIFDELVESEVSIVTPHLKTLVEFCLQIASNPSYGNNLRIKALHFVSWLARIKPKALVKNKLLLPTLSVVFPLMASPPSEGDEEDFDDDDDDDEVGDETEASRPCAVASQVLDVLALHFPPESVIPPLMQLVQPALTSEDPYKRKAALIALAVLAEGCADYIRNRYLEAALQTICRGLSDQNTLVQNAALFALGQYSEYLQPDISKYSADILPLLFERLVNTSADSGQASPSISRTYYALETFCENLGVRKGAVMALGQFCSGFHSLLQEAGAEDKTELQRMLGTAIPTFITVITKDKDRSVAMATLQSLNEVLKAVKSLIIDEQGHHDIIADAARTVLMQKTACQQDDDDDVEDSDQQAEFDAMLIEYAGDVLPSLATAVGGQIFAPYFAGFLPLLLKKTRKSCPVSDKSFAIGTISEVMLAMGHAIVPFVQHLFPVFMTSLKDEDDEVRSNAIYGLGIMAFYGGDLITPGSVCDPVPKSTSSSGGQHLWSCIRSGLVSVIQKIHQQSPQRFQNILAELPQEHAQETRIAMEKKRVEIIFIAFSVALFLLNTDRVEKAIKLCYECLFKMSYNSEDNDLQSVKLRLNDIFAVLCCVYHHISDYINCERCCRIFLVLGHESDDLLMKGVVTMILAQICEIQRKFKEAKQLYKSAVNIRAQTGDKIGEINACGKCGTMFYKLGEYIKAKKYFERALAIAIEICDRDGEALSYVNLGAVFESLGEYVRAKEHIERALSIRIEIGDLQEQATCYGNLGVVFKSLGNYVDAEKYLEKALAIRTEIGDRLGKAADYGNLGTVFYLVGKNDKAKEYFKKALVVEREIGDRNGESLYLINLGTVFSTLGQNVEAKRCFEEALAITTEIGDRKGEATCYGNMGQMSLSLCEYVKAREYLEKALVIRTEIGDRSGDATDDINLATLFMSLGEYDKAQEYLERSLAFTTKIGCRKGVVASYIKLGTVFIFLGDCVKAKEYVERALTFSIEVGDRKGEASCYGSLGAVFEWLGEYIKAKEHNQRALAISIDIGDRDGEAEAYTDLGKVFKSLGQNVEAKDYFKQALVIRIDSGNRRKEAECYGVLATVFSSLGQYVEAKEYLRKALHIRTEIGDREGEAADYANLGNLFTVLGDYQVAEACLEKALYISKIIKGRNLELQVLFGYSILFLHQNKLKDALWYLHQNITKFEELRNFLGINDQFKTSFLEERGEISIQLLSWSLCVTGSPHDALYVEELGRAAGLSDLMAEKYSIETHICAKKHSWFGIENIVRKENRCTFLYVSYFYSKVNLWILKTSGALHFKQISVEENVVKAKFTKDSSVVEVLADSFRSFGCLPTEECEDRSLQMREPQAISSKERTSATSRLIEEDNNEEEISSLSRCYEIFIAPIYDFLEEPEVIIVPHRSLYKVPFAALQEKGAPYFSESHRIRVVPSLTILKLIQDSPLDYHSNTGALVVGNPKITSASLIHFAAHGDAERGEIALSPIPTPDTPDIIPPQHTYMLTMGDISRVKIRAKLVVLSCCHSANGQIKAEGVIGIARAFLGSCARSVLVALWAIPDAATEQVMRQFYEHLVDGESASESLHQAMKWMRNNGFTRVRDWASFMLIGDDVKLEFGKQRKEDLEN</sequence>
<dbReference type="PANTHER" id="PTHR10098">
    <property type="entry name" value="RAPSYN-RELATED"/>
    <property type="match status" value="1"/>
</dbReference>
<feature type="transmembrane region" description="Helical" evidence="4">
    <location>
        <begin position="601"/>
        <end position="622"/>
    </location>
</feature>
<dbReference type="Pfam" id="PF13424">
    <property type="entry name" value="TPR_12"/>
    <property type="match status" value="5"/>
</dbReference>
<organism evidence="6 7">
    <name type="scientific">Stylophora pistillata</name>
    <name type="common">Smooth cauliflower coral</name>
    <dbReference type="NCBI Taxonomy" id="50429"/>
    <lineage>
        <taxon>Eukaryota</taxon>
        <taxon>Metazoa</taxon>
        <taxon>Cnidaria</taxon>
        <taxon>Anthozoa</taxon>
        <taxon>Hexacorallia</taxon>
        <taxon>Scleractinia</taxon>
        <taxon>Astrocoeniina</taxon>
        <taxon>Pocilloporidae</taxon>
        <taxon>Stylophora</taxon>
    </lineage>
</organism>
<evidence type="ECO:0000256" key="2">
    <source>
        <dbReference type="PROSITE-ProRule" id="PRU00339"/>
    </source>
</evidence>
<reference evidence="7" key="1">
    <citation type="journal article" date="2017" name="bioRxiv">
        <title>Comparative analysis of the genomes of Stylophora pistillata and Acropora digitifera provides evidence for extensive differences between species of corals.</title>
        <authorList>
            <person name="Voolstra C.R."/>
            <person name="Li Y."/>
            <person name="Liew Y.J."/>
            <person name="Baumgarten S."/>
            <person name="Zoccola D."/>
            <person name="Flot J.-F."/>
            <person name="Tambutte S."/>
            <person name="Allemand D."/>
            <person name="Aranda M."/>
        </authorList>
    </citation>
    <scope>NUCLEOTIDE SEQUENCE [LARGE SCALE GENOMIC DNA]</scope>
</reference>
<dbReference type="STRING" id="50429.A0A2B4RTF1"/>
<evidence type="ECO:0000256" key="4">
    <source>
        <dbReference type="SAM" id="Phobius"/>
    </source>
</evidence>
<keyword evidence="7" id="KW-1185">Reference proteome</keyword>
<gene>
    <name evidence="6" type="primary">IPO4</name>
    <name evidence="6" type="ORF">AWC38_SpisGene15752</name>
</gene>
<dbReference type="InterPro" id="IPR057672">
    <property type="entry name" value="TPR_IPO4/5"/>
</dbReference>
<dbReference type="Pfam" id="PF13513">
    <property type="entry name" value="HEAT_EZ"/>
    <property type="match status" value="1"/>
</dbReference>
<dbReference type="Gene3D" id="1.25.40.10">
    <property type="entry name" value="Tetratricopeptide repeat domain"/>
    <property type="match status" value="3"/>
</dbReference>
<feature type="repeat" description="TPR" evidence="2">
    <location>
        <begin position="1251"/>
        <end position="1284"/>
    </location>
</feature>
<feature type="repeat" description="TPR" evidence="2">
    <location>
        <begin position="1011"/>
        <end position="1044"/>
    </location>
</feature>
<dbReference type="InterPro" id="IPR011989">
    <property type="entry name" value="ARM-like"/>
</dbReference>
<feature type="compositionally biased region" description="Acidic residues" evidence="3">
    <location>
        <begin position="304"/>
        <end position="323"/>
    </location>
</feature>
<keyword evidence="4" id="KW-0472">Membrane</keyword>
<dbReference type="GO" id="GO:0006886">
    <property type="term" value="P:intracellular protein transport"/>
    <property type="evidence" value="ECO:0007669"/>
    <property type="project" value="InterPro"/>
</dbReference>
<dbReference type="Pfam" id="PF25780">
    <property type="entry name" value="TPR_IPO5"/>
    <property type="match status" value="1"/>
</dbReference>
<feature type="region of interest" description="Disordered" evidence="3">
    <location>
        <begin position="302"/>
        <end position="327"/>
    </location>
</feature>
<feature type="repeat" description="TPR" evidence="2">
    <location>
        <begin position="931"/>
        <end position="964"/>
    </location>
</feature>
<dbReference type="InterPro" id="IPR001494">
    <property type="entry name" value="Importin-beta_N"/>
</dbReference>
<dbReference type="InterPro" id="IPR024983">
    <property type="entry name" value="CHAT_dom"/>
</dbReference>
<proteinExistence type="predicted"/>
<dbReference type="Gene3D" id="1.25.10.10">
    <property type="entry name" value="Leucine-rich Repeat Variant"/>
    <property type="match status" value="2"/>
</dbReference>
<dbReference type="FunFam" id="1.25.10.10:FF:000186">
    <property type="entry name" value="Importin 4"/>
    <property type="match status" value="1"/>
</dbReference>
<dbReference type="GO" id="GO:0031267">
    <property type="term" value="F:small GTPase binding"/>
    <property type="evidence" value="ECO:0007669"/>
    <property type="project" value="InterPro"/>
</dbReference>
<dbReference type="PANTHER" id="PTHR10098:SF108">
    <property type="entry name" value="TETRATRICOPEPTIDE REPEAT PROTEIN 28"/>
    <property type="match status" value="1"/>
</dbReference>
<keyword evidence="2" id="KW-0802">TPR repeat</keyword>
<dbReference type="PROSITE" id="PS50005">
    <property type="entry name" value="TPR"/>
    <property type="match status" value="5"/>
</dbReference>
<dbReference type="InterPro" id="IPR019734">
    <property type="entry name" value="TPR_rpt"/>
</dbReference>
<dbReference type="Pfam" id="PF03810">
    <property type="entry name" value="IBN_N"/>
    <property type="match status" value="1"/>
</dbReference>
<feature type="domain" description="Importin N-terminal" evidence="5">
    <location>
        <begin position="22"/>
        <end position="88"/>
    </location>
</feature>
<dbReference type="OrthoDB" id="7862313at2759"/>
<feature type="repeat" description="TPR" evidence="2">
    <location>
        <begin position="971"/>
        <end position="1004"/>
    </location>
</feature>
<dbReference type="SMART" id="SM00028">
    <property type="entry name" value="TPR"/>
    <property type="match status" value="13"/>
</dbReference>
<dbReference type="SUPFAM" id="SSF48371">
    <property type="entry name" value="ARM repeat"/>
    <property type="match status" value="1"/>
</dbReference>
<dbReference type="PROSITE" id="PS50166">
    <property type="entry name" value="IMPORTIN_B_NT"/>
    <property type="match status" value="1"/>
</dbReference>
<dbReference type="Pfam" id="PF13374">
    <property type="entry name" value="TPR_10"/>
    <property type="match status" value="1"/>
</dbReference>